<dbReference type="Proteomes" id="UP001150925">
    <property type="component" value="Unassembled WGS sequence"/>
</dbReference>
<accession>A0A9W8ANZ1</accession>
<evidence type="ECO:0000256" key="1">
    <source>
        <dbReference type="SAM" id="Coils"/>
    </source>
</evidence>
<dbReference type="OrthoDB" id="5596823at2759"/>
<dbReference type="AlphaFoldDB" id="A0A9W8ANZ1"/>
<proteinExistence type="predicted"/>
<evidence type="ECO:0000313" key="2">
    <source>
        <dbReference type="EMBL" id="KAJ1963576.1"/>
    </source>
</evidence>
<name>A0A9W8ANZ1_9FUNG</name>
<comment type="caution">
    <text evidence="2">The sequence shown here is derived from an EMBL/GenBank/DDBJ whole genome shotgun (WGS) entry which is preliminary data.</text>
</comment>
<evidence type="ECO:0000313" key="3">
    <source>
        <dbReference type="Proteomes" id="UP001150925"/>
    </source>
</evidence>
<organism evidence="2 3">
    <name type="scientific">Dispira parvispora</name>
    <dbReference type="NCBI Taxonomy" id="1520584"/>
    <lineage>
        <taxon>Eukaryota</taxon>
        <taxon>Fungi</taxon>
        <taxon>Fungi incertae sedis</taxon>
        <taxon>Zoopagomycota</taxon>
        <taxon>Kickxellomycotina</taxon>
        <taxon>Dimargaritomycetes</taxon>
        <taxon>Dimargaritales</taxon>
        <taxon>Dimargaritaceae</taxon>
        <taxon>Dispira</taxon>
    </lineage>
</organism>
<gene>
    <name evidence="2" type="ORF">IWQ62_003173</name>
</gene>
<protein>
    <submittedName>
        <fullName evidence="2">Uncharacterized protein</fullName>
    </submittedName>
</protein>
<keyword evidence="1" id="KW-0175">Coiled coil</keyword>
<reference evidence="2" key="1">
    <citation type="submission" date="2022-07" db="EMBL/GenBank/DDBJ databases">
        <title>Phylogenomic reconstructions and comparative analyses of Kickxellomycotina fungi.</title>
        <authorList>
            <person name="Reynolds N.K."/>
            <person name="Stajich J.E."/>
            <person name="Barry K."/>
            <person name="Grigoriev I.V."/>
            <person name="Crous P."/>
            <person name="Smith M.E."/>
        </authorList>
    </citation>
    <scope>NUCLEOTIDE SEQUENCE</scope>
    <source>
        <strain evidence="2">RSA 1196</strain>
    </source>
</reference>
<keyword evidence="3" id="KW-1185">Reference proteome</keyword>
<dbReference type="EMBL" id="JANBPY010000807">
    <property type="protein sequence ID" value="KAJ1963576.1"/>
    <property type="molecule type" value="Genomic_DNA"/>
</dbReference>
<feature type="coiled-coil region" evidence="1">
    <location>
        <begin position="88"/>
        <end position="115"/>
    </location>
</feature>
<sequence>MTPWVRFDWRLPVITSRLYHRSPLHCRLLGTSTPRTNEASPTRAELEAEIYKPWYKRNFNKPAYQNHLRQFIALTILGSLAINAVWDRVALEDYLQEAEEERAQLQSQITTLERQLGIAEPVESENKLATAVVVTEPVMPPPPSDSAEEVDYI</sequence>